<reference evidence="1 2" key="1">
    <citation type="submission" date="2013-09" db="EMBL/GenBank/DDBJ databases">
        <title>Genome sequencing of Arenimonas metalli.</title>
        <authorList>
            <person name="Chen F."/>
            <person name="Wang G."/>
        </authorList>
    </citation>
    <scope>NUCLEOTIDE SEQUENCE [LARGE SCALE GENOMIC DNA]</scope>
    <source>
        <strain evidence="1 2">CF5-1</strain>
    </source>
</reference>
<comment type="caution">
    <text evidence="1">The sequence shown here is derived from an EMBL/GenBank/DDBJ whole genome shotgun (WGS) entry which is preliminary data.</text>
</comment>
<organism evidence="1 2">
    <name type="scientific">Arenimonas metalli CF5-1</name>
    <dbReference type="NCBI Taxonomy" id="1384056"/>
    <lineage>
        <taxon>Bacteria</taxon>
        <taxon>Pseudomonadati</taxon>
        <taxon>Pseudomonadota</taxon>
        <taxon>Gammaproteobacteria</taxon>
        <taxon>Lysobacterales</taxon>
        <taxon>Lysobacteraceae</taxon>
        <taxon>Arenimonas</taxon>
    </lineage>
</organism>
<evidence type="ECO:0000313" key="1">
    <source>
        <dbReference type="EMBL" id="KFN42064.1"/>
    </source>
</evidence>
<sequence>MGTDLLRCQFLAQLDDAQLERLANQERAHAEKGKLEQANEAATMLLRHAELKRTCAGLDDDLIARGAHYLRQAALAGEPDAVVRYATGGTFRITGSNAYLTTPEFEQWRREAPAMVQRALEAGQPGAVLLMLETHSTNYFLPWLTPHDPDAAEASLALARRVFGEDFDASRFDIKVRDDPRHRAEAERRAAEMHARHFDGEPQDFARAAHGLVPLHDAHGFNKWPRPGFTVPVGQGCLPQEGLR</sequence>
<evidence type="ECO:0000313" key="2">
    <source>
        <dbReference type="Proteomes" id="UP000029393"/>
    </source>
</evidence>
<dbReference type="EMBL" id="AVCK01000055">
    <property type="protein sequence ID" value="KFN42064.1"/>
    <property type="molecule type" value="Genomic_DNA"/>
</dbReference>
<gene>
    <name evidence="1" type="ORF">N787_04655</name>
</gene>
<proteinExistence type="predicted"/>
<name>A0A091ASV2_9GAMM</name>
<dbReference type="AlphaFoldDB" id="A0A091ASV2"/>
<dbReference type="STRING" id="1384056.N787_04655"/>
<dbReference type="PATRIC" id="fig|1384056.3.peg.2452"/>
<keyword evidence="2" id="KW-1185">Reference proteome</keyword>
<accession>A0A091ASV2</accession>
<dbReference type="Proteomes" id="UP000029393">
    <property type="component" value="Unassembled WGS sequence"/>
</dbReference>
<dbReference type="eggNOG" id="COG0790">
    <property type="taxonomic scope" value="Bacteria"/>
</dbReference>
<protein>
    <submittedName>
        <fullName evidence="1">Uncharacterized protein</fullName>
    </submittedName>
</protein>